<dbReference type="AlphaFoldDB" id="A0A0F7K3C3"/>
<dbReference type="SUPFAM" id="SSF51182">
    <property type="entry name" value="RmlC-like cupins"/>
    <property type="match status" value="1"/>
</dbReference>
<reference evidence="2 3" key="1">
    <citation type="journal article" date="2015" name="Genome Announc.">
        <title>Complete Genome Sequence of Sedimenticola thiotaurini Strain SIP-G1, a Polyphosphate- and Polyhydroxyalkanoate-Accumulating Sulfur-Oxidizing Gammaproteobacterium Isolated from Salt Marsh Sediments.</title>
        <authorList>
            <person name="Flood B.E."/>
            <person name="Jones D.S."/>
            <person name="Bailey J.V."/>
        </authorList>
    </citation>
    <scope>NUCLEOTIDE SEQUENCE [LARGE SCALE GENOMIC DNA]</scope>
    <source>
        <strain evidence="2 3">SIP-G1</strain>
    </source>
</reference>
<evidence type="ECO:0000259" key="1">
    <source>
        <dbReference type="Pfam" id="PF07883"/>
    </source>
</evidence>
<dbReference type="KEGG" id="seds:AAY24_14955"/>
<evidence type="ECO:0000313" key="3">
    <source>
        <dbReference type="Proteomes" id="UP000034410"/>
    </source>
</evidence>
<dbReference type="InterPro" id="IPR014710">
    <property type="entry name" value="RmlC-like_jellyroll"/>
</dbReference>
<dbReference type="OrthoDB" id="9798585at2"/>
<dbReference type="InterPro" id="IPR013096">
    <property type="entry name" value="Cupin_2"/>
</dbReference>
<accession>A0A0F7K3C3</accession>
<keyword evidence="3" id="KW-1185">Reference proteome</keyword>
<dbReference type="Pfam" id="PF07883">
    <property type="entry name" value="Cupin_2"/>
    <property type="match status" value="1"/>
</dbReference>
<sequence length="113" mass="12472">MPTRHLLTDLPHVIGEEQTDLLAANRHARLLRIVSPPRFRSEPFLQQEDEWVMVLQGEATLDLAGQPIRLVAGDSLLIPAGTPHQVTDTSIDPPCTWLALHLERDMPDSGAGP</sequence>
<dbReference type="Gene3D" id="2.60.120.10">
    <property type="entry name" value="Jelly Rolls"/>
    <property type="match status" value="1"/>
</dbReference>
<name>A0A0F7K3C3_9GAMM</name>
<gene>
    <name evidence="2" type="ORF">AAY24_14955</name>
</gene>
<proteinExistence type="predicted"/>
<dbReference type="PATRIC" id="fig|1543721.4.peg.3080"/>
<dbReference type="Proteomes" id="UP000034410">
    <property type="component" value="Chromosome"/>
</dbReference>
<feature type="domain" description="Cupin type-2" evidence="1">
    <location>
        <begin position="40"/>
        <end position="99"/>
    </location>
</feature>
<dbReference type="InterPro" id="IPR011051">
    <property type="entry name" value="RmlC_Cupin_sf"/>
</dbReference>
<dbReference type="EMBL" id="CP011412">
    <property type="protein sequence ID" value="AKH21433.1"/>
    <property type="molecule type" value="Genomic_DNA"/>
</dbReference>
<protein>
    <recommendedName>
        <fullName evidence="1">Cupin type-2 domain-containing protein</fullName>
    </recommendedName>
</protein>
<dbReference type="RefSeq" id="WP_046860358.1">
    <property type="nucleotide sequence ID" value="NZ_CP011412.1"/>
</dbReference>
<evidence type="ECO:0000313" key="2">
    <source>
        <dbReference type="EMBL" id="AKH21433.1"/>
    </source>
</evidence>
<organism evidence="2 3">
    <name type="scientific">Sedimenticola thiotaurini</name>
    <dbReference type="NCBI Taxonomy" id="1543721"/>
    <lineage>
        <taxon>Bacteria</taxon>
        <taxon>Pseudomonadati</taxon>
        <taxon>Pseudomonadota</taxon>
        <taxon>Gammaproteobacteria</taxon>
        <taxon>Chromatiales</taxon>
        <taxon>Sedimenticolaceae</taxon>
        <taxon>Sedimenticola</taxon>
    </lineage>
</organism>
<dbReference type="CDD" id="cd06981">
    <property type="entry name" value="cupin_reut_a1446"/>
    <property type="match status" value="1"/>
</dbReference>